<keyword evidence="5" id="KW-1185">Reference proteome</keyword>
<dbReference type="AlphaFoldDB" id="S8C1X7"/>
<comment type="similarity">
    <text evidence="1">Belongs to the bacterial phospholipase C family.</text>
</comment>
<evidence type="ECO:0000256" key="2">
    <source>
        <dbReference type="ARBA" id="ARBA00022801"/>
    </source>
</evidence>
<evidence type="ECO:0000313" key="4">
    <source>
        <dbReference type="EMBL" id="EPS60770.1"/>
    </source>
</evidence>
<sequence length="540" mass="60255">MRVSRRGTFLGVVISCLLLSAASVSQSAEIEGPIKTLVVLVMENRSFDHILGWIKKLRPDIDGLSGSEFNRVNASDESSRAVHVTDDAYYVALDPGHSIQAIREQIFGSNDTSADPAPMNGFVQQAMSMPSGDAMAKVVMSGFKPDAVRVYAALADEFAVFDRWFASVPASTQPNRFYVHSATSHGASSNVRKALVQGFPQKTIFDSLEENGLSFGIYYQNIPATLFFKNLRKLKNIVKFHRYNTEFKRHARKGKLPNYAVIEQRYFDVSLFPANDDHPSHDVAHGQKFVKEVYEILRASPQWKEMALLITYDEHGGFYDHVPTPVSGVPNPDGIVGPPPFYFQFDRLGVRVPTFLISPWIEKGTVIREADGPTASSQYEHSSIPATVKKLFSLKSNFLTRRDAWAATFEKYLQNRTTPRHDCPEKLPQVKLSLRPHGPKEDEKLSEFQMEMIQLASQLNGDHVLNAYPYIGKSLDVKQAHRYAEDAVERFLEAGKAALRMGANESSIVTMVPSLSTRGVSSSSSRQQALEPSTALIYDL</sequence>
<dbReference type="OrthoDB" id="5135119at2759"/>
<proteinExistence type="inferred from homology"/>
<gene>
    <name evidence="4" type="ORF">M569_14031</name>
</gene>
<dbReference type="PANTHER" id="PTHR31956:SF1">
    <property type="entry name" value="NON-SPECIFIC PHOSPHOLIPASE C1"/>
    <property type="match status" value="1"/>
</dbReference>
<reference evidence="4 5" key="1">
    <citation type="journal article" date="2013" name="BMC Genomics">
        <title>The miniature genome of a carnivorous plant Genlisea aurea contains a low number of genes and short non-coding sequences.</title>
        <authorList>
            <person name="Leushkin E.V."/>
            <person name="Sutormin R.A."/>
            <person name="Nabieva E.R."/>
            <person name="Penin A.A."/>
            <person name="Kondrashov A.S."/>
            <person name="Logacheva M.D."/>
        </authorList>
    </citation>
    <scope>NUCLEOTIDE SEQUENCE [LARGE SCALE GENOMIC DNA]</scope>
</reference>
<evidence type="ECO:0000256" key="1">
    <source>
        <dbReference type="ARBA" id="ARBA00009717"/>
    </source>
</evidence>
<feature type="chain" id="PRO_5004548788" description="Phospholipase C" evidence="3">
    <location>
        <begin position="28"/>
        <end position="540"/>
    </location>
</feature>
<organism evidence="4 5">
    <name type="scientific">Genlisea aurea</name>
    <dbReference type="NCBI Taxonomy" id="192259"/>
    <lineage>
        <taxon>Eukaryota</taxon>
        <taxon>Viridiplantae</taxon>
        <taxon>Streptophyta</taxon>
        <taxon>Embryophyta</taxon>
        <taxon>Tracheophyta</taxon>
        <taxon>Spermatophyta</taxon>
        <taxon>Magnoliopsida</taxon>
        <taxon>eudicotyledons</taxon>
        <taxon>Gunneridae</taxon>
        <taxon>Pentapetalae</taxon>
        <taxon>asterids</taxon>
        <taxon>lamiids</taxon>
        <taxon>Lamiales</taxon>
        <taxon>Lentibulariaceae</taxon>
        <taxon>Genlisea</taxon>
    </lineage>
</organism>
<evidence type="ECO:0000256" key="3">
    <source>
        <dbReference type="SAM" id="SignalP"/>
    </source>
</evidence>
<dbReference type="Pfam" id="PF04185">
    <property type="entry name" value="Phosphoesterase"/>
    <property type="match status" value="1"/>
</dbReference>
<feature type="signal peptide" evidence="3">
    <location>
        <begin position="1"/>
        <end position="27"/>
    </location>
</feature>
<dbReference type="GO" id="GO:0042578">
    <property type="term" value="F:phosphoric ester hydrolase activity"/>
    <property type="evidence" value="ECO:0007669"/>
    <property type="project" value="UniProtKB-ARBA"/>
</dbReference>
<dbReference type="InterPro" id="IPR017850">
    <property type="entry name" value="Alkaline_phosphatase_core_sf"/>
</dbReference>
<accession>S8C1X7</accession>
<keyword evidence="2" id="KW-0378">Hydrolase</keyword>
<dbReference type="PANTHER" id="PTHR31956">
    <property type="entry name" value="NON-SPECIFIC PHOSPHOLIPASE C4-RELATED"/>
    <property type="match status" value="1"/>
</dbReference>
<comment type="caution">
    <text evidence="4">The sequence shown here is derived from an EMBL/GenBank/DDBJ whole genome shotgun (WGS) entry which is preliminary data.</text>
</comment>
<keyword evidence="3" id="KW-0732">Signal</keyword>
<evidence type="ECO:0008006" key="6">
    <source>
        <dbReference type="Google" id="ProtNLM"/>
    </source>
</evidence>
<name>S8C1X7_9LAMI</name>
<dbReference type="GO" id="GO:0009395">
    <property type="term" value="P:phospholipid catabolic process"/>
    <property type="evidence" value="ECO:0007669"/>
    <property type="project" value="TreeGrafter"/>
</dbReference>
<dbReference type="Proteomes" id="UP000015453">
    <property type="component" value="Unassembled WGS sequence"/>
</dbReference>
<dbReference type="FunFam" id="3.40.720.10:FF:000011">
    <property type="entry name" value="Non-specific phospholipase C1"/>
    <property type="match status" value="1"/>
</dbReference>
<evidence type="ECO:0000313" key="5">
    <source>
        <dbReference type="Proteomes" id="UP000015453"/>
    </source>
</evidence>
<dbReference type="Gene3D" id="3.40.720.10">
    <property type="entry name" value="Alkaline Phosphatase, subunit A"/>
    <property type="match status" value="2"/>
</dbReference>
<dbReference type="InterPro" id="IPR007312">
    <property type="entry name" value="Phosphoesterase"/>
</dbReference>
<protein>
    <recommendedName>
        <fullName evidence="6">Phospholipase C</fullName>
    </recommendedName>
</protein>
<dbReference type="EMBL" id="AUSU01007309">
    <property type="protein sequence ID" value="EPS60770.1"/>
    <property type="molecule type" value="Genomic_DNA"/>
</dbReference>